<evidence type="ECO:0000256" key="2">
    <source>
        <dbReference type="ARBA" id="ARBA00006994"/>
    </source>
</evidence>
<name>A0A9W9LZC0_9EURO</name>
<keyword evidence="11 18" id="KW-0175">Coiled coil</keyword>
<dbReference type="Pfam" id="PF17846">
    <property type="entry name" value="XRN_M"/>
    <property type="match status" value="1"/>
</dbReference>
<keyword evidence="3" id="KW-0806">Transcription termination</keyword>
<dbReference type="InterPro" id="IPR017151">
    <property type="entry name" value="Xrn2/3/4"/>
</dbReference>
<gene>
    <name evidence="21" type="ORF">N7449_012284</name>
</gene>
<dbReference type="GO" id="GO:0006397">
    <property type="term" value="P:mRNA processing"/>
    <property type="evidence" value="ECO:0007669"/>
    <property type="project" value="UniProtKB-UniRule"/>
</dbReference>
<dbReference type="Proteomes" id="UP001150942">
    <property type="component" value="Unassembled WGS sequence"/>
</dbReference>
<dbReference type="OrthoDB" id="28245at2759"/>
<evidence type="ECO:0000256" key="12">
    <source>
        <dbReference type="ARBA" id="ARBA00023163"/>
    </source>
</evidence>
<dbReference type="PANTHER" id="PTHR12341:SF41">
    <property type="entry name" value="5'-3' EXORIBONUCLEASE 2"/>
    <property type="match status" value="1"/>
</dbReference>
<dbReference type="GO" id="GO:0004534">
    <property type="term" value="F:5'-3' RNA exonuclease activity"/>
    <property type="evidence" value="ECO:0007669"/>
    <property type="project" value="UniProtKB-UniRule"/>
</dbReference>
<sequence>MGIPSLFRWLSNKYPKIISTVIEELPQEVDGEVIPVNTIGPNPNGEEVDNLYLDMNGIVHLCTHPDGRPPAANEQEMMLEIFQYTNRVVNIVRPRKLLMIAIDGVAPRAKMNQQRARRFRSAQEAKENDNKKEELQELLVKRQAKKGEDEDTWEKVVQKTWDSNAITPGTPFMDILSTSLRYWVAYKLNSDPAWEKMKVIISDATVPGEGEHKIMEFVRSQRASPEHDPNTRHVIYGLDADLIMLGLATHEPHFRILREDVYFQESRPHTCKLCGRPGHKAEECTGNNQEISVPFGENRLASPLKPFIWFHVSVLREYLAAELYVPQQPFLFDLERALDDWIFMCFFVGNDFLPRLPSLDVRENGIDTLIEIWRENIPRMDGYLTEDGHVAFKRAQLVLQGLAKQEDAIFRRRRQVEERRAANEKRRKEQEKARNAERASKRRSSPPRFDNKRARTGSSGVDNAPPTGLDLITPDRGNLSKETRELTHDMVTNRCDVYRAHVEKNSVAAALKTILMKSNRHGLAASLSPVSTGNEEASADISEKTDPSDTGKRNAGEVPKQEKRVFRGKDSSLPPYDGSEDDGIPKDTVRLWEPGYADRYYEQKFKVDTLDYGFRHKVGRAYVEGLAWVLLYYFQGCASWDWYYPYHYAPFAADFVDIEEREITFEKGKPIRPFEQLMSVLPASSNHALPETFHPLMSDPKSDIIDFYPEDFDVDLNGRRFASQGVILLPFIDGNRLLAAMEKKYPLLTENERIRNTHGKEVILLLDRHPLYRDLVRNLYSKEPGTPSYKLNVRVSEGLAGSVERIETYILHSSLVSPLVGYDMPGLDYDHSLTVNYRIPESSQVHKCMLLRGVKFASPILNVADVRAVQGRAERSGRPPGGIPLRGRGRGGWVNYNSGVDRPNRFAARIKSLYSGAALDGVPTMPPNQGGGECSSRGSSGPRRGNGIYGYNQGNTRRGGSYGQQGQHNQSQYRGNRGVYNDNLG</sequence>
<keyword evidence="7 17" id="KW-0863">Zinc-finger</keyword>
<evidence type="ECO:0000256" key="9">
    <source>
        <dbReference type="ARBA" id="ARBA00022839"/>
    </source>
</evidence>
<evidence type="ECO:0000256" key="18">
    <source>
        <dbReference type="SAM" id="Coils"/>
    </source>
</evidence>
<evidence type="ECO:0000256" key="8">
    <source>
        <dbReference type="ARBA" id="ARBA00022801"/>
    </source>
</evidence>
<feature type="region of interest" description="Disordered" evidence="19">
    <location>
        <begin position="417"/>
        <end position="478"/>
    </location>
</feature>
<comment type="similarity">
    <text evidence="2 16">Belongs to the 5'-3' exonuclease family. XRN2/RAT1 subfamily.</text>
</comment>
<evidence type="ECO:0000256" key="14">
    <source>
        <dbReference type="ARBA" id="ARBA00046137"/>
    </source>
</evidence>
<dbReference type="GO" id="GO:0003723">
    <property type="term" value="F:RNA binding"/>
    <property type="evidence" value="ECO:0007669"/>
    <property type="project" value="TreeGrafter"/>
</dbReference>
<protein>
    <recommendedName>
        <fullName evidence="16">5'-3' exoribonuclease</fullName>
        <ecNumber evidence="16">3.1.13.-</ecNumber>
    </recommendedName>
</protein>
<keyword evidence="5 16" id="KW-0507">mRNA processing</keyword>
<dbReference type="Gene3D" id="3.40.50.12390">
    <property type="match status" value="2"/>
</dbReference>
<evidence type="ECO:0000256" key="3">
    <source>
        <dbReference type="ARBA" id="ARBA00022472"/>
    </source>
</evidence>
<evidence type="ECO:0000313" key="22">
    <source>
        <dbReference type="Proteomes" id="UP001150942"/>
    </source>
</evidence>
<dbReference type="EC" id="3.1.13.-" evidence="16"/>
<dbReference type="GO" id="GO:0006364">
    <property type="term" value="P:rRNA processing"/>
    <property type="evidence" value="ECO:0007669"/>
    <property type="project" value="UniProtKB-KW"/>
</dbReference>
<dbReference type="CDD" id="cd18673">
    <property type="entry name" value="PIN_XRN1-2-like"/>
    <property type="match status" value="1"/>
</dbReference>
<dbReference type="FunFam" id="3.40.50.12390:FF:000005">
    <property type="entry name" value="5'-3' exoribonuclease 2"/>
    <property type="match status" value="1"/>
</dbReference>
<evidence type="ECO:0000256" key="6">
    <source>
        <dbReference type="ARBA" id="ARBA00022722"/>
    </source>
</evidence>
<dbReference type="AlphaFoldDB" id="A0A9W9LZC0"/>
<feature type="compositionally biased region" description="Low complexity" evidence="19">
    <location>
        <begin position="934"/>
        <end position="946"/>
    </location>
</feature>
<feature type="compositionally biased region" description="Basic and acidic residues" evidence="19">
    <location>
        <begin position="417"/>
        <end position="439"/>
    </location>
</feature>
<feature type="coiled-coil region" evidence="18">
    <location>
        <begin position="121"/>
        <end position="148"/>
    </location>
</feature>
<evidence type="ECO:0000256" key="1">
    <source>
        <dbReference type="ARBA" id="ARBA00004123"/>
    </source>
</evidence>
<accession>A0A9W9LZC0</accession>
<feature type="compositionally biased region" description="Basic and acidic residues" evidence="19">
    <location>
        <begin position="541"/>
        <end position="570"/>
    </location>
</feature>
<dbReference type="Pfam" id="PF03159">
    <property type="entry name" value="XRN_N"/>
    <property type="match status" value="1"/>
</dbReference>
<dbReference type="InterPro" id="IPR004859">
    <property type="entry name" value="Xrn1_N"/>
</dbReference>
<dbReference type="GO" id="GO:0000956">
    <property type="term" value="P:nuclear-transcribed mRNA catabolic process"/>
    <property type="evidence" value="ECO:0007669"/>
    <property type="project" value="TreeGrafter"/>
</dbReference>
<keyword evidence="13" id="KW-0539">Nucleus</keyword>
<evidence type="ECO:0000256" key="11">
    <source>
        <dbReference type="ARBA" id="ARBA00023054"/>
    </source>
</evidence>
<keyword evidence="10" id="KW-0805">Transcription regulation</keyword>
<keyword evidence="6 16" id="KW-0540">Nuclease</keyword>
<evidence type="ECO:0000256" key="17">
    <source>
        <dbReference type="PROSITE-ProRule" id="PRU00047"/>
    </source>
</evidence>
<keyword evidence="8 16" id="KW-0378">Hydrolase</keyword>
<evidence type="ECO:0000256" key="5">
    <source>
        <dbReference type="ARBA" id="ARBA00022664"/>
    </source>
</evidence>
<evidence type="ECO:0000256" key="13">
    <source>
        <dbReference type="ARBA" id="ARBA00023242"/>
    </source>
</evidence>
<comment type="function">
    <text evidence="14">Possesses 5'-&gt;3' exoribonuclease activity. Required for the processing of nuclear mRNA and rRNA precursors. May promote the termination of transcription by RNA polymerase II. Essential for vegetative cell growth and chromosome segregation.</text>
</comment>
<keyword evidence="22" id="KW-1185">Reference proteome</keyword>
<dbReference type="Gene3D" id="1.25.40.1050">
    <property type="match status" value="1"/>
</dbReference>
<dbReference type="GO" id="GO:0005634">
    <property type="term" value="C:nucleus"/>
    <property type="evidence" value="ECO:0007669"/>
    <property type="project" value="UniProtKB-SubCell"/>
</dbReference>
<feature type="domain" description="CCHC-type" evidence="20">
    <location>
        <begin position="271"/>
        <end position="284"/>
    </location>
</feature>
<evidence type="ECO:0000256" key="10">
    <source>
        <dbReference type="ARBA" id="ARBA00023015"/>
    </source>
</evidence>
<evidence type="ECO:0000256" key="19">
    <source>
        <dbReference type="SAM" id="MobiDB-lite"/>
    </source>
</evidence>
<reference evidence="21" key="1">
    <citation type="submission" date="2022-11" db="EMBL/GenBank/DDBJ databases">
        <authorList>
            <person name="Petersen C."/>
        </authorList>
    </citation>
    <scope>NUCLEOTIDE SEQUENCE</scope>
    <source>
        <strain evidence="21">IBT 20477</strain>
    </source>
</reference>
<dbReference type="FunFam" id="1.25.40.1050:FF:000002">
    <property type="entry name" value="5'-3' exoribonuclease"/>
    <property type="match status" value="1"/>
</dbReference>
<keyword evidence="12" id="KW-0804">Transcription</keyword>
<evidence type="ECO:0000256" key="15">
    <source>
        <dbReference type="ARBA" id="ARBA00046943"/>
    </source>
</evidence>
<dbReference type="PROSITE" id="PS50158">
    <property type="entry name" value="ZF_CCHC"/>
    <property type="match status" value="1"/>
</dbReference>
<keyword evidence="4" id="KW-0698">rRNA processing</keyword>
<evidence type="ECO:0000256" key="7">
    <source>
        <dbReference type="ARBA" id="ARBA00022771"/>
    </source>
</evidence>
<dbReference type="PIRSF" id="PIRSF037239">
    <property type="entry name" value="Exonuclease_Xrn2"/>
    <property type="match status" value="1"/>
</dbReference>
<dbReference type="EMBL" id="JAPQKQ010000009">
    <property type="protein sequence ID" value="KAJ5182137.1"/>
    <property type="molecule type" value="Genomic_DNA"/>
</dbReference>
<dbReference type="InterPro" id="IPR041412">
    <property type="entry name" value="Xrn1_helical"/>
</dbReference>
<keyword evidence="9 16" id="KW-0269">Exonuclease</keyword>
<dbReference type="InterPro" id="IPR027073">
    <property type="entry name" value="5_3_exoribonuclease"/>
</dbReference>
<feature type="region of interest" description="Disordered" evidence="19">
    <location>
        <begin position="921"/>
        <end position="985"/>
    </location>
</feature>
<evidence type="ECO:0000256" key="4">
    <source>
        <dbReference type="ARBA" id="ARBA00022552"/>
    </source>
</evidence>
<evidence type="ECO:0000256" key="16">
    <source>
        <dbReference type="PIRNR" id="PIRNR037239"/>
    </source>
</evidence>
<comment type="function">
    <text evidence="16">Possesses 5'-&gt;3' exoribonuclease activity. May promote termination of transcription by RNA polymerase II.</text>
</comment>
<evidence type="ECO:0000313" key="21">
    <source>
        <dbReference type="EMBL" id="KAJ5182137.1"/>
    </source>
</evidence>
<dbReference type="InterPro" id="IPR001878">
    <property type="entry name" value="Znf_CCHC"/>
</dbReference>
<dbReference type="GO" id="GO:0006353">
    <property type="term" value="P:DNA-templated transcription termination"/>
    <property type="evidence" value="ECO:0007669"/>
    <property type="project" value="UniProtKB-KW"/>
</dbReference>
<proteinExistence type="inferred from homology"/>
<dbReference type="PANTHER" id="PTHR12341">
    <property type="entry name" value="5'-&gt;3' EXORIBONUCLEASE"/>
    <property type="match status" value="1"/>
</dbReference>
<keyword evidence="7 17" id="KW-0479">Metal-binding</keyword>
<comment type="subcellular location">
    <subcellularLocation>
        <location evidence="1">Nucleus</location>
    </subcellularLocation>
</comment>
<dbReference type="GO" id="GO:0008270">
    <property type="term" value="F:zinc ion binding"/>
    <property type="evidence" value="ECO:0007669"/>
    <property type="project" value="UniProtKB-KW"/>
</dbReference>
<comment type="subunit">
    <text evidence="15">Interacts with RAI1; the interaction is direct, stabilizes RAT1 protein structure and may stimulate its exoribonuclease activity. The interaction also stimulates RAI1 pyrophosphohydrolase activity, probably by recruiting it to mRNA substrates.</text>
</comment>
<keyword evidence="7 17" id="KW-0862">Zinc</keyword>
<reference evidence="21" key="2">
    <citation type="journal article" date="2023" name="IMA Fungus">
        <title>Comparative genomic study of the Penicillium genus elucidates a diverse pangenome and 15 lateral gene transfer events.</title>
        <authorList>
            <person name="Petersen C."/>
            <person name="Sorensen T."/>
            <person name="Nielsen M.R."/>
            <person name="Sondergaard T.E."/>
            <person name="Sorensen J.L."/>
            <person name="Fitzpatrick D.A."/>
            <person name="Frisvad J.C."/>
            <person name="Nielsen K.L."/>
        </authorList>
    </citation>
    <scope>NUCLEOTIDE SEQUENCE</scope>
    <source>
        <strain evidence="21">IBT 20477</strain>
    </source>
</reference>
<organism evidence="21 22">
    <name type="scientific">Penicillium cf. viridicatum</name>
    <dbReference type="NCBI Taxonomy" id="2972119"/>
    <lineage>
        <taxon>Eukaryota</taxon>
        <taxon>Fungi</taxon>
        <taxon>Dikarya</taxon>
        <taxon>Ascomycota</taxon>
        <taxon>Pezizomycotina</taxon>
        <taxon>Eurotiomycetes</taxon>
        <taxon>Eurotiomycetidae</taxon>
        <taxon>Eurotiales</taxon>
        <taxon>Aspergillaceae</taxon>
        <taxon>Penicillium</taxon>
    </lineage>
</organism>
<comment type="caution">
    <text evidence="21">The sequence shown here is derived from an EMBL/GenBank/DDBJ whole genome shotgun (WGS) entry which is preliminary data.</text>
</comment>
<feature type="compositionally biased region" description="Polar residues" evidence="19">
    <location>
        <begin position="952"/>
        <end position="974"/>
    </location>
</feature>
<feature type="region of interest" description="Disordered" evidence="19">
    <location>
        <begin position="525"/>
        <end position="584"/>
    </location>
</feature>
<evidence type="ECO:0000259" key="20">
    <source>
        <dbReference type="PROSITE" id="PS50158"/>
    </source>
</evidence>
<dbReference type="FunFam" id="3.40.50.12390:FF:000003">
    <property type="entry name" value="5'-3' exoribonuclease"/>
    <property type="match status" value="1"/>
</dbReference>